<gene>
    <name evidence="3" type="ORF">Pta02_71610</name>
</gene>
<sequence>MTGKVTTGRAGTGDGTGRKPTGTHGETEAGWKKIGPLRLPWHPAWWLTALLVVVAGVAFAAEIPNASESTATGFVSLALALYFWGYGQPSPWRSRRRSIARSASNPGGSRSSPTGSVSQDTT</sequence>
<comment type="caution">
    <text evidence="3">The sequence shown here is derived from an EMBL/GenBank/DDBJ whole genome shotgun (WGS) entry which is preliminary data.</text>
</comment>
<name>A0A8J3WXT5_9ACTN</name>
<evidence type="ECO:0000313" key="4">
    <source>
        <dbReference type="Proteomes" id="UP000634476"/>
    </source>
</evidence>
<keyword evidence="2" id="KW-0472">Membrane</keyword>
<dbReference type="AlphaFoldDB" id="A0A8J3WXT5"/>
<keyword evidence="2" id="KW-1133">Transmembrane helix</keyword>
<dbReference type="RefSeq" id="WP_203879385.1">
    <property type="nucleotide sequence ID" value="NZ_BOOK01000063.1"/>
</dbReference>
<feature type="transmembrane region" description="Helical" evidence="2">
    <location>
        <begin position="69"/>
        <end position="87"/>
    </location>
</feature>
<organism evidence="3 4">
    <name type="scientific">Planobispora takensis</name>
    <dbReference type="NCBI Taxonomy" id="1367882"/>
    <lineage>
        <taxon>Bacteria</taxon>
        <taxon>Bacillati</taxon>
        <taxon>Actinomycetota</taxon>
        <taxon>Actinomycetes</taxon>
        <taxon>Streptosporangiales</taxon>
        <taxon>Streptosporangiaceae</taxon>
        <taxon>Planobispora</taxon>
    </lineage>
</organism>
<evidence type="ECO:0000256" key="1">
    <source>
        <dbReference type="SAM" id="MobiDB-lite"/>
    </source>
</evidence>
<feature type="region of interest" description="Disordered" evidence="1">
    <location>
        <begin position="88"/>
        <end position="122"/>
    </location>
</feature>
<feature type="compositionally biased region" description="Polar residues" evidence="1">
    <location>
        <begin position="105"/>
        <end position="122"/>
    </location>
</feature>
<evidence type="ECO:0000313" key="3">
    <source>
        <dbReference type="EMBL" id="GII05153.1"/>
    </source>
</evidence>
<evidence type="ECO:0000256" key="2">
    <source>
        <dbReference type="SAM" id="Phobius"/>
    </source>
</evidence>
<reference evidence="3" key="1">
    <citation type="submission" date="2021-01" db="EMBL/GenBank/DDBJ databases">
        <title>Whole genome shotgun sequence of Planobispora takensis NBRC 109077.</title>
        <authorList>
            <person name="Komaki H."/>
            <person name="Tamura T."/>
        </authorList>
    </citation>
    <scope>NUCLEOTIDE SEQUENCE</scope>
    <source>
        <strain evidence="3">NBRC 109077</strain>
    </source>
</reference>
<feature type="region of interest" description="Disordered" evidence="1">
    <location>
        <begin position="1"/>
        <end position="29"/>
    </location>
</feature>
<protein>
    <submittedName>
        <fullName evidence="3">Uncharacterized protein</fullName>
    </submittedName>
</protein>
<dbReference type="Proteomes" id="UP000634476">
    <property type="component" value="Unassembled WGS sequence"/>
</dbReference>
<keyword evidence="4" id="KW-1185">Reference proteome</keyword>
<proteinExistence type="predicted"/>
<accession>A0A8J3WXT5</accession>
<keyword evidence="2" id="KW-0812">Transmembrane</keyword>
<feature type="transmembrane region" description="Helical" evidence="2">
    <location>
        <begin position="44"/>
        <end position="63"/>
    </location>
</feature>
<dbReference type="EMBL" id="BOOK01000063">
    <property type="protein sequence ID" value="GII05153.1"/>
    <property type="molecule type" value="Genomic_DNA"/>
</dbReference>